<reference evidence="3" key="2">
    <citation type="journal article" date="2001" name="Science">
        <title>The composite genome of the legume symbiont Sinorhizobium meliloti.</title>
        <authorList>
            <person name="Galibert F."/>
            <person name="Finan T.M."/>
            <person name="Long S.R."/>
            <person name="Puehler A."/>
            <person name="Abola P."/>
            <person name="Ampe F."/>
            <person name="Barloy-Hubler F."/>
            <person name="Barnett M.J."/>
            <person name="Becker A."/>
            <person name="Boistard P."/>
            <person name="Bothe G."/>
            <person name="Boutry M."/>
            <person name="Bowser L."/>
            <person name="Buhrmester J."/>
            <person name="Cadieu E."/>
            <person name="Capela D."/>
            <person name="Chain P."/>
            <person name="Cowie A."/>
            <person name="Davis R.W."/>
            <person name="Dreano S."/>
            <person name="Federspiel N.A."/>
            <person name="Fisher R.F."/>
            <person name="Gloux S."/>
            <person name="Godrie T."/>
            <person name="Goffeau A."/>
            <person name="Golding B."/>
            <person name="Gouzy J."/>
            <person name="Gurjal M."/>
            <person name="Hernandez-Lucas I."/>
            <person name="Hong A."/>
            <person name="Huizar L."/>
            <person name="Hyman R.W."/>
            <person name="Jones T."/>
            <person name="Kahn D."/>
            <person name="Kahn M.L."/>
            <person name="Kalman S."/>
            <person name="Keating D.H."/>
            <person name="Kiss E."/>
            <person name="Komp C."/>
            <person name="Lelaure V."/>
            <person name="Masuy D."/>
            <person name="Palm C."/>
            <person name="Peck M.C."/>
            <person name="Pohl T.M."/>
            <person name="Portetelle D."/>
            <person name="Purnelle B."/>
            <person name="Ramsperger U."/>
            <person name="Surzycki R."/>
            <person name="Thebault P."/>
            <person name="Vandenbol M."/>
            <person name="Vorhoelter F.J."/>
            <person name="Weidner S."/>
            <person name="Wells D.H."/>
            <person name="Wong K."/>
            <person name="Yeh K.-C."/>
            <person name="Batut J."/>
        </authorList>
    </citation>
    <scope>NUCLEOTIDE SEQUENCE [LARGE SCALE GENOMIC DNA]</scope>
    <source>
        <strain evidence="3">1021</strain>
        <plasmid evidence="3">Plasmid pSymA</plasmid>
    </source>
</reference>
<feature type="domain" description="RepB plasmid partition" evidence="1">
    <location>
        <begin position="1"/>
        <end position="131"/>
    </location>
</feature>
<dbReference type="EnsemblBacteria" id="ACF07991">
    <property type="protein sequence ID" value="ACF07991"/>
    <property type="gene ID" value="SMa5035"/>
</dbReference>
<evidence type="ECO:0000313" key="3">
    <source>
        <dbReference type="Proteomes" id="UP000001976"/>
    </source>
</evidence>
<keyword evidence="2" id="KW-0614">Plasmid</keyword>
<evidence type="ECO:0000313" key="2">
    <source>
        <dbReference type="EMBL" id="ACF07991.1"/>
    </source>
</evidence>
<organism evidence="2 3">
    <name type="scientific">Rhizobium meliloti (strain 1021)</name>
    <name type="common">Ensifer meliloti</name>
    <name type="synonym">Sinorhizobium meliloti</name>
    <dbReference type="NCBI Taxonomy" id="266834"/>
    <lineage>
        <taxon>Bacteria</taxon>
        <taxon>Pseudomonadati</taxon>
        <taxon>Pseudomonadota</taxon>
        <taxon>Alphaproteobacteria</taxon>
        <taxon>Hyphomicrobiales</taxon>
        <taxon>Rhizobiaceae</taxon>
        <taxon>Sinorhizobium/Ensifer group</taxon>
        <taxon>Sinorhizobium</taxon>
    </lineage>
</organism>
<dbReference type="Proteomes" id="UP000001976">
    <property type="component" value="Plasmid pSymA"/>
</dbReference>
<dbReference type="EMBL" id="AE006469">
    <property type="protein sequence ID" value="ACF07991.1"/>
    <property type="molecule type" value="Genomic_DNA"/>
</dbReference>
<dbReference type="Pfam" id="PF07506">
    <property type="entry name" value="RepB"/>
    <property type="match status" value="1"/>
</dbReference>
<dbReference type="HOGENOM" id="CLU_113713_0_0_5"/>
<dbReference type="AlphaFoldDB" id="B3KLZ3"/>
<evidence type="ECO:0000259" key="1">
    <source>
        <dbReference type="Pfam" id="PF07506"/>
    </source>
</evidence>
<gene>
    <name evidence="2" type="ORF">SMa5035</name>
</gene>
<protein>
    <recommendedName>
        <fullName evidence="1">RepB plasmid partition domain-containing protein</fullName>
    </recommendedName>
</protein>
<dbReference type="KEGG" id="sme:SMa5035"/>
<proteinExistence type="predicted"/>
<dbReference type="InterPro" id="IPR011111">
    <property type="entry name" value="Plasmid_RepB"/>
</dbReference>
<accession>B3KLZ3</accession>
<keyword evidence="3" id="KW-1185">Reference proteome</keyword>
<sequence>MLKDTPCSMKVFDVLRQMNAVRQLEAADLMIGQHNFTLMFARAIRAATPHSQLVAAKKMTGAAASTPPGQQIARMERELAALQTQVKSVEETYGIDNLHLTVARGYVAKLLANTRITRWLSYHRQEYLGEFQKIAEIDPQPEALDA</sequence>
<name>B3KLZ3_RHIME</name>
<reference evidence="2 3" key="1">
    <citation type="journal article" date="2001" name="Proc. Natl. Acad. Sci. U.S.A.">
        <title>Nucleotide sequence and predicted functions of the entire Sinorhizobium meliloti pSymA megaplasmid.</title>
        <authorList>
            <person name="Barnett M.J."/>
            <person name="Fisher R.F."/>
            <person name="Jones T."/>
            <person name="Komp C."/>
            <person name="Abola A.P."/>
            <person name="Barloy-Hubler F."/>
            <person name="Bowser L."/>
            <person name="Capela D."/>
            <person name="Galibert F."/>
            <person name="Gouzy J."/>
            <person name="Gurjal M."/>
            <person name="Hong A."/>
            <person name="Huizar L."/>
            <person name="Hyman R.W."/>
            <person name="Kahn D."/>
            <person name="Kahn M.L."/>
            <person name="Kalman S."/>
            <person name="Keating D.H."/>
            <person name="Palm C."/>
            <person name="Peck M.C."/>
            <person name="Surzycki R."/>
            <person name="Wells D.H."/>
            <person name="Yeh K.-C."/>
            <person name="Davis R.W."/>
            <person name="Federspiel N.A."/>
            <person name="Long S.R."/>
        </authorList>
    </citation>
    <scope>NUCLEOTIDE SEQUENCE [LARGE SCALE GENOMIC DNA]</scope>
    <source>
        <strain evidence="2 3">1021</strain>
        <plasmid evidence="3">Plasmid pSymA</plasmid>
    </source>
</reference>
<geneLocation type="plasmid" evidence="2 3">
    <name>pSymA</name>
</geneLocation>
<dbReference type="PATRIC" id="fig|266834.11.peg.1222"/>
<dbReference type="OrthoDB" id="7632576at2"/>